<evidence type="ECO:0000313" key="1">
    <source>
        <dbReference type="EMBL" id="KYG81708.1"/>
    </source>
</evidence>
<dbReference type="AlphaFoldDB" id="A0A150XSG8"/>
<comment type="caution">
    <text evidence="1">The sequence shown here is derived from an EMBL/GenBank/DDBJ whole genome shotgun (WGS) entry which is preliminary data.</text>
</comment>
<dbReference type="Proteomes" id="UP000075583">
    <property type="component" value="Unassembled WGS sequence"/>
</dbReference>
<accession>A0A150XSG8</accession>
<dbReference type="RefSeq" id="WP_062588939.1">
    <property type="nucleotide sequence ID" value="NZ_LQZQ01000002.1"/>
</dbReference>
<dbReference type="OrthoDB" id="1348500at2"/>
<sequence>MKTVLTLVLVLFVNTGLNQKPEGWEIFDKVIFKPKYFEEVGAYFEVPTFNKELLALENSEVILSGYYIPLDFDSMFMLSALPFSSCFFCGGAGPESIAEIQFKEFPKQLEPDEFVKIKGLLKLNELDIDHMNFILQEAKLIK</sequence>
<proteinExistence type="predicted"/>
<keyword evidence="2" id="KW-1185">Reference proteome</keyword>
<dbReference type="STRING" id="279360.MB14_14100"/>
<reference evidence="1" key="1">
    <citation type="submission" date="2016-01" db="EMBL/GenBank/DDBJ databases">
        <title>Genome sequencing of Roseivirga ehrenbergii KMM 6017.</title>
        <authorList>
            <person name="Selvaratnam C."/>
            <person name="Thevarajoo S."/>
            <person name="Goh K.M."/>
            <person name="Ee R."/>
            <person name="Chan K.-G."/>
            <person name="Chong C.S."/>
        </authorList>
    </citation>
    <scope>NUCLEOTIDE SEQUENCE [LARGE SCALE GENOMIC DNA]</scope>
    <source>
        <strain evidence="1">KMM 6017</strain>
    </source>
</reference>
<protein>
    <recommendedName>
        <fullName evidence="3">DUF3299 domain-containing protein</fullName>
    </recommendedName>
</protein>
<evidence type="ECO:0000313" key="2">
    <source>
        <dbReference type="Proteomes" id="UP000075583"/>
    </source>
</evidence>
<gene>
    <name evidence="1" type="ORF">MB14_14100</name>
</gene>
<name>A0A150XSG8_ROSEK</name>
<organism evidence="1 2">
    <name type="scientific">Roseivirga ehrenbergii (strain DSM 102268 / JCM 13514 / KCTC 12282 / NCIMB 14502 / KMM 6017)</name>
    <dbReference type="NCBI Taxonomy" id="279360"/>
    <lineage>
        <taxon>Bacteria</taxon>
        <taxon>Pseudomonadati</taxon>
        <taxon>Bacteroidota</taxon>
        <taxon>Cytophagia</taxon>
        <taxon>Cytophagales</taxon>
        <taxon>Roseivirgaceae</taxon>
        <taxon>Roseivirga</taxon>
    </lineage>
</organism>
<evidence type="ECO:0008006" key="3">
    <source>
        <dbReference type="Google" id="ProtNLM"/>
    </source>
</evidence>
<dbReference type="EMBL" id="LQZQ01000002">
    <property type="protein sequence ID" value="KYG81708.1"/>
    <property type="molecule type" value="Genomic_DNA"/>
</dbReference>